<comment type="caution">
    <text evidence="3">The sequence shown here is derived from an EMBL/GenBank/DDBJ whole genome shotgun (WGS) entry which is preliminary data.</text>
</comment>
<evidence type="ECO:0000313" key="3">
    <source>
        <dbReference type="EMBL" id="KAK3292494.1"/>
    </source>
</evidence>
<feature type="coiled-coil region" evidence="1">
    <location>
        <begin position="45"/>
        <end position="72"/>
    </location>
</feature>
<feature type="region of interest" description="Disordered" evidence="2">
    <location>
        <begin position="110"/>
        <end position="157"/>
    </location>
</feature>
<dbReference type="EMBL" id="JAUEPN010000007">
    <property type="protein sequence ID" value="KAK3292494.1"/>
    <property type="molecule type" value="Genomic_DNA"/>
</dbReference>
<accession>A0AAE0H9K9</accession>
<dbReference type="RefSeq" id="XP_062656008.1">
    <property type="nucleotide sequence ID" value="XM_062800110.1"/>
</dbReference>
<protein>
    <submittedName>
        <fullName evidence="3">Uncharacterized protein</fullName>
    </submittedName>
</protein>
<organism evidence="3 4">
    <name type="scientific">Chaetomium fimeti</name>
    <dbReference type="NCBI Taxonomy" id="1854472"/>
    <lineage>
        <taxon>Eukaryota</taxon>
        <taxon>Fungi</taxon>
        <taxon>Dikarya</taxon>
        <taxon>Ascomycota</taxon>
        <taxon>Pezizomycotina</taxon>
        <taxon>Sordariomycetes</taxon>
        <taxon>Sordariomycetidae</taxon>
        <taxon>Sordariales</taxon>
        <taxon>Chaetomiaceae</taxon>
        <taxon>Chaetomium</taxon>
    </lineage>
</organism>
<reference evidence="3" key="1">
    <citation type="journal article" date="2023" name="Mol. Phylogenet. Evol.">
        <title>Genome-scale phylogeny and comparative genomics of the fungal order Sordariales.</title>
        <authorList>
            <person name="Hensen N."/>
            <person name="Bonometti L."/>
            <person name="Westerberg I."/>
            <person name="Brannstrom I.O."/>
            <person name="Guillou S."/>
            <person name="Cros-Aarteil S."/>
            <person name="Calhoun S."/>
            <person name="Haridas S."/>
            <person name="Kuo A."/>
            <person name="Mondo S."/>
            <person name="Pangilinan J."/>
            <person name="Riley R."/>
            <person name="LaButti K."/>
            <person name="Andreopoulos B."/>
            <person name="Lipzen A."/>
            <person name="Chen C."/>
            <person name="Yan M."/>
            <person name="Daum C."/>
            <person name="Ng V."/>
            <person name="Clum A."/>
            <person name="Steindorff A."/>
            <person name="Ohm R.A."/>
            <person name="Martin F."/>
            <person name="Silar P."/>
            <person name="Natvig D.O."/>
            <person name="Lalanne C."/>
            <person name="Gautier V."/>
            <person name="Ament-Velasquez S.L."/>
            <person name="Kruys A."/>
            <person name="Hutchinson M.I."/>
            <person name="Powell A.J."/>
            <person name="Barry K."/>
            <person name="Miller A.N."/>
            <person name="Grigoriev I.V."/>
            <person name="Debuchy R."/>
            <person name="Gladieux P."/>
            <person name="Hiltunen Thoren M."/>
            <person name="Johannesson H."/>
        </authorList>
    </citation>
    <scope>NUCLEOTIDE SEQUENCE</scope>
    <source>
        <strain evidence="3">CBS 168.71</strain>
    </source>
</reference>
<name>A0AAE0H9K9_9PEZI</name>
<feature type="non-terminal residue" evidence="3">
    <location>
        <position position="1"/>
    </location>
</feature>
<evidence type="ECO:0000313" key="4">
    <source>
        <dbReference type="Proteomes" id="UP001278766"/>
    </source>
</evidence>
<feature type="compositionally biased region" description="Acidic residues" evidence="2">
    <location>
        <begin position="121"/>
        <end position="134"/>
    </location>
</feature>
<reference evidence="3" key="2">
    <citation type="submission" date="2023-06" db="EMBL/GenBank/DDBJ databases">
        <authorList>
            <consortium name="Lawrence Berkeley National Laboratory"/>
            <person name="Haridas S."/>
            <person name="Hensen N."/>
            <person name="Bonometti L."/>
            <person name="Westerberg I."/>
            <person name="Brannstrom I.O."/>
            <person name="Guillou S."/>
            <person name="Cros-Aarteil S."/>
            <person name="Calhoun S."/>
            <person name="Kuo A."/>
            <person name="Mondo S."/>
            <person name="Pangilinan J."/>
            <person name="Riley R."/>
            <person name="Labutti K."/>
            <person name="Andreopoulos B."/>
            <person name="Lipzen A."/>
            <person name="Chen C."/>
            <person name="Yanf M."/>
            <person name="Daum C."/>
            <person name="Ng V."/>
            <person name="Clum A."/>
            <person name="Steindorff A."/>
            <person name="Ohm R."/>
            <person name="Martin F."/>
            <person name="Silar P."/>
            <person name="Natvig D."/>
            <person name="Lalanne C."/>
            <person name="Gautier V."/>
            <person name="Ament-Velasquez S.L."/>
            <person name="Kruys A."/>
            <person name="Hutchinson M.I."/>
            <person name="Powell A.J."/>
            <person name="Barry K."/>
            <person name="Miller A.N."/>
            <person name="Grigoriev I.V."/>
            <person name="Debuchy R."/>
            <person name="Gladieux P."/>
            <person name="Thoren M.H."/>
            <person name="Johannesson H."/>
        </authorList>
    </citation>
    <scope>NUCLEOTIDE SEQUENCE</scope>
    <source>
        <strain evidence="3">CBS 168.71</strain>
    </source>
</reference>
<keyword evidence="1" id="KW-0175">Coiled coil</keyword>
<gene>
    <name evidence="3" type="ORF">B0H64DRAFT_302557</name>
</gene>
<dbReference type="GeneID" id="87837058"/>
<sequence length="363" mass="41531">MNGNHDGRDQGPLSGPVDALHCVNPQCGRRVGMLRAEIDRLNVGIQALEIENQAKTVENRRAADENERLRRRLARIGKHTELQYAKIHRLCCKEENMSSRKELVHPDLKLMGPDWKGHDDSDSESDVSDVDNGEASEVASEVNSTQTPEEFPSDEDLGENKSGLMHRFFWGKRELNLSRDGVKPNDVLGILTVSKRFYFLGVHIFYGLNTFAFSSLGELGRFCQGSGLARVARFQHIEFFLTGNQYLTAPPDTRMKVPFSRRSFPMSWLADMYRLKTLVIHVNETGKSYIRRGYENPQIKKFLAAKTAGQPNQRMSRSLRCIQGLDYVYQLRGLEWIRLYDFNKVLQAGRSVRKSVQDWSFVE</sequence>
<proteinExistence type="predicted"/>
<evidence type="ECO:0000256" key="2">
    <source>
        <dbReference type="SAM" id="MobiDB-lite"/>
    </source>
</evidence>
<dbReference type="AlphaFoldDB" id="A0AAE0H9K9"/>
<evidence type="ECO:0000256" key="1">
    <source>
        <dbReference type="SAM" id="Coils"/>
    </source>
</evidence>
<keyword evidence="4" id="KW-1185">Reference proteome</keyword>
<dbReference type="Proteomes" id="UP001278766">
    <property type="component" value="Unassembled WGS sequence"/>
</dbReference>